<comment type="cofactor">
    <cofactor evidence="2">
        <name>Mn(2+)</name>
        <dbReference type="ChEBI" id="CHEBI:29035"/>
    </cofactor>
</comment>
<dbReference type="NCBIfam" id="NF004076">
    <property type="entry name" value="PRK05581.1-4"/>
    <property type="match status" value="1"/>
</dbReference>
<evidence type="ECO:0000256" key="14">
    <source>
        <dbReference type="PIRSR" id="PIRSR001461-3"/>
    </source>
</evidence>
<feature type="binding site" evidence="14">
    <location>
        <position position="171"/>
    </location>
    <ligand>
        <name>substrate</name>
    </ligand>
</feature>
<comment type="cofactor">
    <cofactor evidence="5">
        <name>Fe(2+)</name>
        <dbReference type="ChEBI" id="CHEBI:29033"/>
    </cofactor>
</comment>
<dbReference type="GO" id="GO:0019323">
    <property type="term" value="P:pentose catabolic process"/>
    <property type="evidence" value="ECO:0007669"/>
    <property type="project" value="UniProtKB-UniRule"/>
</dbReference>
<dbReference type="GO" id="GO:0046872">
    <property type="term" value="F:metal ion binding"/>
    <property type="evidence" value="ECO:0007669"/>
    <property type="project" value="UniProtKB-UniRule"/>
</dbReference>
<evidence type="ECO:0000256" key="4">
    <source>
        <dbReference type="ARBA" id="ARBA00001947"/>
    </source>
</evidence>
<dbReference type="InterPro" id="IPR011060">
    <property type="entry name" value="RibuloseP-bd_barrel"/>
</dbReference>
<dbReference type="Pfam" id="PF00834">
    <property type="entry name" value="Ribul_P_3_epim"/>
    <property type="match status" value="1"/>
</dbReference>
<feature type="binding site" evidence="10 14">
    <location>
        <position position="6"/>
    </location>
    <ligand>
        <name>substrate</name>
    </ligand>
</feature>
<dbReference type="HAMAP" id="MF_02227">
    <property type="entry name" value="RPE"/>
    <property type="match status" value="1"/>
</dbReference>
<reference evidence="15 16" key="1">
    <citation type="submission" date="2019-09" db="EMBL/GenBank/DDBJ databases">
        <title>Genome sequence of Clostridium sp. EA1.</title>
        <authorList>
            <person name="Poehlein A."/>
            <person name="Bengelsdorf F.R."/>
            <person name="Daniel R."/>
        </authorList>
    </citation>
    <scope>NUCLEOTIDE SEQUENCE [LARGE SCALE GENOMIC DNA]</scope>
    <source>
        <strain evidence="15 16">EA1</strain>
    </source>
</reference>
<accession>A0A6N8I3M9</accession>
<dbReference type="PANTHER" id="PTHR11749">
    <property type="entry name" value="RIBULOSE-5-PHOSPHATE-3-EPIMERASE"/>
    <property type="match status" value="1"/>
</dbReference>
<dbReference type="InterPro" id="IPR000056">
    <property type="entry name" value="Ribul_P_3_epim-like"/>
</dbReference>
<feature type="binding site" evidence="10 13">
    <location>
        <position position="169"/>
    </location>
    <ligand>
        <name>a divalent metal cation</name>
        <dbReference type="ChEBI" id="CHEBI:60240"/>
    </ligand>
</feature>
<keyword evidence="13" id="KW-0464">Manganese</keyword>
<comment type="cofactor">
    <cofactor evidence="4">
        <name>Zn(2+)</name>
        <dbReference type="ChEBI" id="CHEBI:29105"/>
    </cofactor>
</comment>
<dbReference type="Proteomes" id="UP000469440">
    <property type="component" value="Unassembled WGS sequence"/>
</dbReference>
<keyword evidence="10 11" id="KW-0119">Carbohydrate metabolism</keyword>
<evidence type="ECO:0000256" key="13">
    <source>
        <dbReference type="PIRSR" id="PIRSR001461-2"/>
    </source>
</evidence>
<dbReference type="OrthoDB" id="1645589at2"/>
<evidence type="ECO:0000256" key="1">
    <source>
        <dbReference type="ARBA" id="ARBA00001782"/>
    </source>
</evidence>
<feature type="binding site" evidence="10 14">
    <location>
        <begin position="140"/>
        <end position="143"/>
    </location>
    <ligand>
        <name>substrate</name>
    </ligand>
</feature>
<feature type="binding site" evidence="10 13">
    <location>
        <position position="33"/>
    </location>
    <ligand>
        <name>a divalent metal cation</name>
        <dbReference type="ChEBI" id="CHEBI:60240"/>
    </ligand>
</feature>
<comment type="similarity">
    <text evidence="6 10 11">Belongs to the ribulose-phosphate 3-epimerase family.</text>
</comment>
<feature type="binding site" evidence="14">
    <location>
        <begin position="191"/>
        <end position="192"/>
    </location>
    <ligand>
        <name>substrate</name>
    </ligand>
</feature>
<evidence type="ECO:0000256" key="2">
    <source>
        <dbReference type="ARBA" id="ARBA00001936"/>
    </source>
</evidence>
<sequence>MLISSSMLASDFSKLSDEIIRMDISGADWIHLDVMDGHFVPNLTFGPPVIAAMRPFTDKPFDVHLMIDEPLRYAPEFLKAGADLVTFHAESSSDPDKTIELILSGGAKPAMAVKPGTPARAVFPYLDRLFMVLVMTVEPGFGGQKFMPDMMEKVKELKRAKPDLLVQVDGGINSETVAEAARAGVDVCVAGTGIFKAPDAAQAIRELKAAAGAGRE</sequence>
<evidence type="ECO:0000256" key="9">
    <source>
        <dbReference type="ARBA" id="ARBA00023235"/>
    </source>
</evidence>
<evidence type="ECO:0000313" key="16">
    <source>
        <dbReference type="Proteomes" id="UP000469440"/>
    </source>
</evidence>
<dbReference type="PROSITE" id="PS01086">
    <property type="entry name" value="RIBUL_P_3_EPIMER_2"/>
    <property type="match status" value="1"/>
</dbReference>
<keyword evidence="13" id="KW-0170">Cobalt</keyword>
<dbReference type="GO" id="GO:0005737">
    <property type="term" value="C:cytoplasm"/>
    <property type="evidence" value="ECO:0007669"/>
    <property type="project" value="UniProtKB-ARBA"/>
</dbReference>
<dbReference type="GO" id="GO:0004750">
    <property type="term" value="F:D-ribulose-phosphate 3-epimerase activity"/>
    <property type="evidence" value="ECO:0007669"/>
    <property type="project" value="UniProtKB-UniRule"/>
</dbReference>
<feature type="binding site" evidence="10 13">
    <location>
        <position position="64"/>
    </location>
    <ligand>
        <name>a divalent metal cation</name>
        <dbReference type="ChEBI" id="CHEBI:60240"/>
    </ligand>
</feature>
<feature type="binding site" evidence="10">
    <location>
        <begin position="169"/>
        <end position="171"/>
    </location>
    <ligand>
        <name>substrate</name>
    </ligand>
</feature>
<evidence type="ECO:0000256" key="5">
    <source>
        <dbReference type="ARBA" id="ARBA00001954"/>
    </source>
</evidence>
<keyword evidence="16" id="KW-1185">Reference proteome</keyword>
<evidence type="ECO:0000256" key="3">
    <source>
        <dbReference type="ARBA" id="ARBA00001941"/>
    </source>
</evidence>
<feature type="binding site" evidence="10 13">
    <location>
        <position position="31"/>
    </location>
    <ligand>
        <name>a divalent metal cation</name>
        <dbReference type="ChEBI" id="CHEBI:60240"/>
    </ligand>
</feature>
<dbReference type="PROSITE" id="PS01085">
    <property type="entry name" value="RIBUL_P_3_EPIMER_1"/>
    <property type="match status" value="1"/>
</dbReference>
<dbReference type="Gene3D" id="3.20.20.70">
    <property type="entry name" value="Aldolase class I"/>
    <property type="match status" value="1"/>
</dbReference>
<dbReference type="RefSeq" id="WP_156991006.1">
    <property type="nucleotide sequence ID" value="NZ_VWXL01000084.1"/>
</dbReference>
<evidence type="ECO:0000256" key="12">
    <source>
        <dbReference type="PIRSR" id="PIRSR001461-1"/>
    </source>
</evidence>
<organism evidence="15 16">
    <name type="scientific">Caproicibacter fermentans</name>
    <dbReference type="NCBI Taxonomy" id="2576756"/>
    <lineage>
        <taxon>Bacteria</taxon>
        <taxon>Bacillati</taxon>
        <taxon>Bacillota</taxon>
        <taxon>Clostridia</taxon>
        <taxon>Eubacteriales</taxon>
        <taxon>Acutalibacteraceae</taxon>
        <taxon>Caproicibacter</taxon>
    </lineage>
</organism>
<feature type="binding site" evidence="10 14">
    <location>
        <position position="64"/>
    </location>
    <ligand>
        <name>substrate</name>
    </ligand>
</feature>
<keyword evidence="9 10" id="KW-0413">Isomerase</keyword>
<dbReference type="EC" id="5.1.3.1" evidence="7 10"/>
<protein>
    <recommendedName>
        <fullName evidence="7 10">Ribulose-phosphate 3-epimerase</fullName>
        <ecNumber evidence="7 10">5.1.3.1</ecNumber>
    </recommendedName>
</protein>
<evidence type="ECO:0000256" key="8">
    <source>
        <dbReference type="ARBA" id="ARBA00022723"/>
    </source>
</evidence>
<dbReference type="PIRSF" id="PIRSF001461">
    <property type="entry name" value="RPE"/>
    <property type="match status" value="1"/>
</dbReference>
<evidence type="ECO:0000256" key="10">
    <source>
        <dbReference type="HAMAP-Rule" id="MF_02227"/>
    </source>
</evidence>
<dbReference type="AlphaFoldDB" id="A0A6N8I3M9"/>
<evidence type="ECO:0000256" key="6">
    <source>
        <dbReference type="ARBA" id="ARBA00009541"/>
    </source>
</evidence>
<keyword evidence="13" id="KW-0862">Zinc</keyword>
<dbReference type="InterPro" id="IPR026019">
    <property type="entry name" value="Ribul_P_3_epim"/>
</dbReference>
<comment type="function">
    <text evidence="10">Catalyzes the reversible epimerization of D-ribulose 5-phosphate to D-xylulose 5-phosphate.</text>
</comment>
<comment type="catalytic activity">
    <reaction evidence="1 10 11">
        <text>D-ribulose 5-phosphate = D-xylulose 5-phosphate</text>
        <dbReference type="Rhea" id="RHEA:13677"/>
        <dbReference type="ChEBI" id="CHEBI:57737"/>
        <dbReference type="ChEBI" id="CHEBI:58121"/>
        <dbReference type="EC" id="5.1.3.1"/>
    </reaction>
</comment>
<gene>
    <name evidence="10 15" type="primary">rpe</name>
    <name evidence="15" type="ORF">CAFE_28450</name>
</gene>
<dbReference type="InterPro" id="IPR013785">
    <property type="entry name" value="Aldolase_TIM"/>
</dbReference>
<comment type="pathway">
    <text evidence="10">Carbohydrate degradation.</text>
</comment>
<feature type="active site" description="Proton donor" evidence="10 12">
    <location>
        <position position="169"/>
    </location>
</feature>
<proteinExistence type="inferred from homology"/>
<feature type="active site" description="Proton acceptor" evidence="10 12">
    <location>
        <position position="33"/>
    </location>
</feature>
<name>A0A6N8I3M9_9FIRM</name>
<comment type="caution">
    <text evidence="15">The sequence shown here is derived from an EMBL/GenBank/DDBJ whole genome shotgun (WGS) entry which is preliminary data.</text>
</comment>
<comment type="caution">
    <text evidence="10">Lacks conserved residue(s) required for the propagation of feature annotation.</text>
</comment>
<comment type="cofactor">
    <cofactor evidence="3">
        <name>Co(2+)</name>
        <dbReference type="ChEBI" id="CHEBI:48828"/>
    </cofactor>
</comment>
<dbReference type="FunFam" id="3.20.20.70:FF:000004">
    <property type="entry name" value="Ribulose-phosphate 3-epimerase"/>
    <property type="match status" value="1"/>
</dbReference>
<evidence type="ECO:0000313" key="15">
    <source>
        <dbReference type="EMBL" id="MVB12113.1"/>
    </source>
</evidence>
<dbReference type="NCBIfam" id="TIGR01163">
    <property type="entry name" value="rpe"/>
    <property type="match status" value="1"/>
</dbReference>
<keyword evidence="8 10" id="KW-0479">Metal-binding</keyword>
<dbReference type="CDD" id="cd00429">
    <property type="entry name" value="RPE"/>
    <property type="match status" value="1"/>
</dbReference>
<dbReference type="SUPFAM" id="SSF51366">
    <property type="entry name" value="Ribulose-phoshate binding barrel"/>
    <property type="match status" value="1"/>
</dbReference>
<dbReference type="EMBL" id="VWXL01000084">
    <property type="protein sequence ID" value="MVB12113.1"/>
    <property type="molecule type" value="Genomic_DNA"/>
</dbReference>
<evidence type="ECO:0000256" key="11">
    <source>
        <dbReference type="PIRNR" id="PIRNR001461"/>
    </source>
</evidence>
<evidence type="ECO:0000256" key="7">
    <source>
        <dbReference type="ARBA" id="ARBA00013188"/>
    </source>
</evidence>
<comment type="cofactor">
    <cofactor evidence="10 13">
        <name>a divalent metal cation</name>
        <dbReference type="ChEBI" id="CHEBI:60240"/>
    </cofactor>
    <text evidence="10 13">Binds 1 divalent metal cation per subunit.</text>
</comment>
<dbReference type="GO" id="GO:0006098">
    <property type="term" value="P:pentose-phosphate shunt"/>
    <property type="evidence" value="ECO:0007669"/>
    <property type="project" value="UniProtKB-UniRule"/>
</dbReference>